<dbReference type="GeneID" id="107884753"/>
<dbReference type="AlphaFoldDB" id="A0A8R2H8C8"/>
<dbReference type="EnsemblMetazoa" id="XM_016807525.1">
    <property type="protein sequence ID" value="XP_016663014.1"/>
    <property type="gene ID" value="LOC107884753"/>
</dbReference>
<protein>
    <recommendedName>
        <fullName evidence="1">Reverse transcriptase domain-containing protein</fullName>
    </recommendedName>
</protein>
<dbReference type="Proteomes" id="UP000007819">
    <property type="component" value="Chromosome A2"/>
</dbReference>
<evidence type="ECO:0000313" key="3">
    <source>
        <dbReference type="Proteomes" id="UP000007819"/>
    </source>
</evidence>
<dbReference type="PROSITE" id="PS50878">
    <property type="entry name" value="RT_POL"/>
    <property type="match status" value="1"/>
</dbReference>
<accession>A0A8R2H8C8</accession>
<dbReference type="OrthoDB" id="6628206at2759"/>
<dbReference type="KEGG" id="api:107884753"/>
<reference evidence="3" key="1">
    <citation type="submission" date="2010-06" db="EMBL/GenBank/DDBJ databases">
        <authorList>
            <person name="Jiang H."/>
            <person name="Abraham K."/>
            <person name="Ali S."/>
            <person name="Alsbrooks S.L."/>
            <person name="Anim B.N."/>
            <person name="Anosike U.S."/>
            <person name="Attaway T."/>
            <person name="Bandaranaike D.P."/>
            <person name="Battles P.K."/>
            <person name="Bell S.N."/>
            <person name="Bell A.V."/>
            <person name="Beltran B."/>
            <person name="Bickham C."/>
            <person name="Bustamante Y."/>
            <person name="Caleb T."/>
            <person name="Canada A."/>
            <person name="Cardenas V."/>
            <person name="Carter K."/>
            <person name="Chacko J."/>
            <person name="Chandrabose M.N."/>
            <person name="Chavez D."/>
            <person name="Chavez A."/>
            <person name="Chen L."/>
            <person name="Chu H.-S."/>
            <person name="Claassen K.J."/>
            <person name="Cockrell R."/>
            <person name="Collins M."/>
            <person name="Cooper J.A."/>
            <person name="Cree A."/>
            <person name="Curry S.M."/>
            <person name="Da Y."/>
            <person name="Dao M.D."/>
            <person name="Das B."/>
            <person name="Davila M.-L."/>
            <person name="Davy-Carroll L."/>
            <person name="Denson S."/>
            <person name="Dinh H."/>
            <person name="Ebong V.E."/>
            <person name="Edwards J.R."/>
            <person name="Egan A."/>
            <person name="El-Daye J."/>
            <person name="Escobedo L."/>
            <person name="Fernandez S."/>
            <person name="Fernando P.R."/>
            <person name="Flagg N."/>
            <person name="Forbes L.D."/>
            <person name="Fowler R.G."/>
            <person name="Fu Q."/>
            <person name="Gabisi R.A."/>
            <person name="Ganer J."/>
            <person name="Garbino Pronczuk A."/>
            <person name="Garcia R.M."/>
            <person name="Garner T."/>
            <person name="Garrett T.E."/>
            <person name="Gonzalez D.A."/>
            <person name="Hamid H."/>
            <person name="Hawkins E.S."/>
            <person name="Hirani K."/>
            <person name="Hogues M.E."/>
            <person name="Hollins B."/>
            <person name="Hsiao C.-H."/>
            <person name="Jabil R."/>
            <person name="James M.L."/>
            <person name="Jhangiani S.N."/>
            <person name="Johnson B."/>
            <person name="Johnson Q."/>
            <person name="Joshi V."/>
            <person name="Kalu J.B."/>
            <person name="Kam C."/>
            <person name="Kashfia A."/>
            <person name="Keebler J."/>
            <person name="Kisamo H."/>
            <person name="Kovar C.L."/>
            <person name="Lago L.A."/>
            <person name="Lai C.-Y."/>
            <person name="Laidlaw J."/>
            <person name="Lara F."/>
            <person name="Le T.-K."/>
            <person name="Lee S.L."/>
            <person name="Legall F.H."/>
            <person name="Lemon S.J."/>
            <person name="Lewis L.R."/>
            <person name="Li B."/>
            <person name="Liu Y."/>
            <person name="Liu Y.-S."/>
            <person name="Lopez J."/>
            <person name="Lozado R.J."/>
            <person name="Lu J."/>
            <person name="Madu R.C."/>
            <person name="Maheshwari M."/>
            <person name="Maheshwari R."/>
            <person name="Malloy K."/>
            <person name="Martinez E."/>
            <person name="Mathew T."/>
            <person name="Mercado I.C."/>
            <person name="Mercado C."/>
            <person name="Meyer B."/>
            <person name="Montgomery K."/>
            <person name="Morgan M.B."/>
            <person name="Munidasa M."/>
            <person name="Nazareth L.V."/>
            <person name="Nelson J."/>
            <person name="Ng B.M."/>
            <person name="Nguyen N.B."/>
            <person name="Nguyen P.Q."/>
            <person name="Nguyen T."/>
            <person name="Obregon M."/>
            <person name="Okwuonu G.O."/>
            <person name="Onwere C.G."/>
            <person name="Orozco G."/>
            <person name="Parra A."/>
            <person name="Patel S."/>
            <person name="Patil S."/>
            <person name="Perez A."/>
            <person name="Perez Y."/>
            <person name="Pham C."/>
            <person name="Primus E.L."/>
            <person name="Pu L.-L."/>
            <person name="Puazo M."/>
            <person name="Qin X."/>
            <person name="Quiroz J.B."/>
            <person name="Reese J."/>
            <person name="Richards S."/>
            <person name="Rives C.M."/>
            <person name="Robberts R."/>
            <person name="Ruiz S.J."/>
            <person name="Ruiz M.J."/>
            <person name="Santibanez J."/>
            <person name="Schneider B.W."/>
            <person name="Sisson I."/>
            <person name="Smith M."/>
            <person name="Sodergren E."/>
            <person name="Song X.-Z."/>
            <person name="Song B.B."/>
            <person name="Summersgill H."/>
            <person name="Thelus R."/>
            <person name="Thornton R.D."/>
            <person name="Trejos Z.Y."/>
            <person name="Usmani K."/>
            <person name="Vattathil S."/>
            <person name="Villasana D."/>
            <person name="Walker D.L."/>
            <person name="Wang S."/>
            <person name="Wang K."/>
            <person name="White C.S."/>
            <person name="Williams A.C."/>
            <person name="Williamson J."/>
            <person name="Wilson K."/>
            <person name="Woghiren I.O."/>
            <person name="Woodworth J.R."/>
            <person name="Worley K.C."/>
            <person name="Wright R.A."/>
            <person name="Wu W."/>
            <person name="Young L."/>
            <person name="Zhang L."/>
            <person name="Zhang J."/>
            <person name="Zhu Y."/>
            <person name="Muzny D.M."/>
            <person name="Weinstock G."/>
            <person name="Gibbs R.A."/>
        </authorList>
    </citation>
    <scope>NUCLEOTIDE SEQUENCE [LARGE SCALE GENOMIC DNA]</scope>
    <source>
        <strain evidence="3">LSR1</strain>
    </source>
</reference>
<keyword evidence="3" id="KW-1185">Reference proteome</keyword>
<dbReference type="RefSeq" id="XP_016663014.1">
    <property type="nucleotide sequence ID" value="XM_016807525.1"/>
</dbReference>
<dbReference type="PANTHER" id="PTHR33332">
    <property type="entry name" value="REVERSE TRANSCRIPTASE DOMAIN-CONTAINING PROTEIN"/>
    <property type="match status" value="1"/>
</dbReference>
<evidence type="ECO:0000313" key="2">
    <source>
        <dbReference type="EnsemblMetazoa" id="XP_016663014.1"/>
    </source>
</evidence>
<feature type="domain" description="Reverse transcriptase" evidence="1">
    <location>
        <begin position="1"/>
        <end position="133"/>
    </location>
</feature>
<name>A0A8R2H8C8_ACYPI</name>
<reference evidence="2" key="2">
    <citation type="submission" date="2022-06" db="UniProtKB">
        <authorList>
            <consortium name="EnsemblMetazoa"/>
        </authorList>
    </citation>
    <scope>IDENTIFICATION</scope>
</reference>
<evidence type="ECO:0000259" key="1">
    <source>
        <dbReference type="PROSITE" id="PS50878"/>
    </source>
</evidence>
<sequence length="133" mass="15170">MKKFFVSGVSEISDLLNELEREEEDLAEEGYMFRTKNCVDDWVLIKYKLEGKSAKSLHYVGIIKEVFDDVQKAFDSVNHKLLMFKLENAGIRGLPYNLIKSFLGDRTQRVKLNDTYSDILEVSCGVPQGTVLG</sequence>
<organism evidence="2 3">
    <name type="scientific">Acyrthosiphon pisum</name>
    <name type="common">Pea aphid</name>
    <dbReference type="NCBI Taxonomy" id="7029"/>
    <lineage>
        <taxon>Eukaryota</taxon>
        <taxon>Metazoa</taxon>
        <taxon>Ecdysozoa</taxon>
        <taxon>Arthropoda</taxon>
        <taxon>Hexapoda</taxon>
        <taxon>Insecta</taxon>
        <taxon>Pterygota</taxon>
        <taxon>Neoptera</taxon>
        <taxon>Paraneoptera</taxon>
        <taxon>Hemiptera</taxon>
        <taxon>Sternorrhyncha</taxon>
        <taxon>Aphidomorpha</taxon>
        <taxon>Aphidoidea</taxon>
        <taxon>Aphididae</taxon>
        <taxon>Macrosiphini</taxon>
        <taxon>Acyrthosiphon</taxon>
    </lineage>
</organism>
<proteinExistence type="predicted"/>
<dbReference type="InterPro" id="IPR000477">
    <property type="entry name" value="RT_dom"/>
</dbReference>